<dbReference type="Pfam" id="PF13358">
    <property type="entry name" value="DDE_3"/>
    <property type="match status" value="1"/>
</dbReference>
<proteinExistence type="predicted"/>
<sequence>MEFGWPQWQNNRGGLTVWGAISANGKLSLEIMDGYSNAAQYIDMLEGAHIDKEGRRLQSESFIFQHDNAPIPKTKATLDFFHATGVEIMLWPARNSDLNPTENAWGYLTSVVYRGGSTCSLDQD</sequence>
<accession>A0AA36BQB5</accession>
<dbReference type="InterPro" id="IPR038717">
    <property type="entry name" value="Tc1-like_DDE_dom"/>
</dbReference>
<dbReference type="EMBL" id="OX597833">
    <property type="protein sequence ID" value="CAI9737681.1"/>
    <property type="molecule type" value="Genomic_DNA"/>
</dbReference>
<reference evidence="2" key="1">
    <citation type="submission" date="2023-08" db="EMBL/GenBank/DDBJ databases">
        <authorList>
            <person name="Alioto T."/>
            <person name="Alioto T."/>
            <person name="Gomez Garrido J."/>
        </authorList>
    </citation>
    <scope>NUCLEOTIDE SEQUENCE</scope>
</reference>
<keyword evidence="3" id="KW-1185">Reference proteome</keyword>
<evidence type="ECO:0000259" key="1">
    <source>
        <dbReference type="Pfam" id="PF13358"/>
    </source>
</evidence>
<evidence type="ECO:0000313" key="2">
    <source>
        <dbReference type="EMBL" id="CAI9737681.1"/>
    </source>
</evidence>
<dbReference type="AlphaFoldDB" id="A0AA36BQB5"/>
<protein>
    <recommendedName>
        <fullName evidence="1">Tc1-like transposase DDE domain-containing protein</fullName>
    </recommendedName>
</protein>
<gene>
    <name evidence="2" type="ORF">OCTVUL_1B015178</name>
</gene>
<organism evidence="2 3">
    <name type="scientific">Octopus vulgaris</name>
    <name type="common">Common octopus</name>
    <dbReference type="NCBI Taxonomy" id="6645"/>
    <lineage>
        <taxon>Eukaryota</taxon>
        <taxon>Metazoa</taxon>
        <taxon>Spiralia</taxon>
        <taxon>Lophotrochozoa</taxon>
        <taxon>Mollusca</taxon>
        <taxon>Cephalopoda</taxon>
        <taxon>Coleoidea</taxon>
        <taxon>Octopodiformes</taxon>
        <taxon>Octopoda</taxon>
        <taxon>Incirrata</taxon>
        <taxon>Octopodidae</taxon>
        <taxon>Octopus</taxon>
    </lineage>
</organism>
<dbReference type="Gene3D" id="3.30.420.10">
    <property type="entry name" value="Ribonuclease H-like superfamily/Ribonuclease H"/>
    <property type="match status" value="1"/>
</dbReference>
<dbReference type="GO" id="GO:0003676">
    <property type="term" value="F:nucleic acid binding"/>
    <property type="evidence" value="ECO:0007669"/>
    <property type="project" value="InterPro"/>
</dbReference>
<name>A0AA36BQB5_OCTVU</name>
<evidence type="ECO:0000313" key="3">
    <source>
        <dbReference type="Proteomes" id="UP001162480"/>
    </source>
</evidence>
<feature type="domain" description="Tc1-like transposase DDE" evidence="1">
    <location>
        <begin position="10"/>
        <end position="110"/>
    </location>
</feature>
<dbReference type="Proteomes" id="UP001162480">
    <property type="component" value="Chromosome 20"/>
</dbReference>
<dbReference type="InterPro" id="IPR036397">
    <property type="entry name" value="RNaseH_sf"/>
</dbReference>